<evidence type="ECO:0000313" key="2">
    <source>
        <dbReference type="Proteomes" id="UP000179807"/>
    </source>
</evidence>
<keyword evidence="2" id="KW-1185">Reference proteome</keyword>
<dbReference type="AlphaFoldDB" id="A0A1J4KE16"/>
<dbReference type="GeneID" id="94838230"/>
<gene>
    <name evidence="1" type="ORF">TRFO_24049</name>
</gene>
<reference evidence="1" key="1">
    <citation type="submission" date="2016-10" db="EMBL/GenBank/DDBJ databases">
        <authorList>
            <person name="Benchimol M."/>
            <person name="Almeida L.G."/>
            <person name="Vasconcelos A.T."/>
            <person name="Perreira-Neves A."/>
            <person name="Rosa I.A."/>
            <person name="Tasca T."/>
            <person name="Bogo M.R."/>
            <person name="de Souza W."/>
        </authorList>
    </citation>
    <scope>NUCLEOTIDE SEQUENCE [LARGE SCALE GENOMIC DNA]</scope>
    <source>
        <strain evidence="1">K</strain>
    </source>
</reference>
<organism evidence="1 2">
    <name type="scientific">Tritrichomonas foetus</name>
    <dbReference type="NCBI Taxonomy" id="1144522"/>
    <lineage>
        <taxon>Eukaryota</taxon>
        <taxon>Metamonada</taxon>
        <taxon>Parabasalia</taxon>
        <taxon>Tritrichomonadida</taxon>
        <taxon>Tritrichomonadidae</taxon>
        <taxon>Tritrichomonas</taxon>
    </lineage>
</organism>
<proteinExistence type="predicted"/>
<dbReference type="RefSeq" id="XP_068360837.1">
    <property type="nucleotide sequence ID" value="XM_068503526.1"/>
</dbReference>
<dbReference type="OrthoDB" id="10654842at2759"/>
<accession>A0A1J4KE16</accession>
<comment type="caution">
    <text evidence="1">The sequence shown here is derived from an EMBL/GenBank/DDBJ whole genome shotgun (WGS) entry which is preliminary data.</text>
</comment>
<dbReference type="VEuPathDB" id="TrichDB:TRFO_24049"/>
<dbReference type="Proteomes" id="UP000179807">
    <property type="component" value="Unassembled WGS sequence"/>
</dbReference>
<evidence type="ECO:0008006" key="3">
    <source>
        <dbReference type="Google" id="ProtNLM"/>
    </source>
</evidence>
<sequence length="445" mass="51299">MLKTQRPLVIFEKGFIPCNERIQFAIEIENPSVVPKIIENLHNAMLGFDLRLEGDNVVYHKNDFVVHKIPTNIHSAREACNYVNTIPMSYDKTLSTIAANDKYVAVSVTHLLYDGGFFMNLYQNLLNEKIKPTSEISLLPTSTDEIFSRIYEKGVKIERWAQSAENITTAHWSKNMKCEQTKRKNNNDANDDNEDNTNCRYHDFETPVEDCQFIKSKFGLTDSYWTIIPLCLMAFEGKLQKFGIQTCVDLRPEIGKYINLYNEHHFDGYTKNNQLMNTINCNFSPIYLVLKDIEPDKTSKMTIRQIGSRFRDLYNQYMNDGMFFDAFGALGKAGFTLPEKNLVMPEVSNVGRFILEKPIVDCWIQQTVIHRFVPNSASFTVYSKTKYGKNTLVTRFQQPQSVLSNEDSHALASSVVFALKEISPDTSIQDAYEQIRKFQENSRKH</sequence>
<evidence type="ECO:0000313" key="1">
    <source>
        <dbReference type="EMBL" id="OHT07701.1"/>
    </source>
</evidence>
<dbReference type="EMBL" id="MLAK01000689">
    <property type="protein sequence ID" value="OHT07701.1"/>
    <property type="molecule type" value="Genomic_DNA"/>
</dbReference>
<protein>
    <recommendedName>
        <fullName evidence="3">Condensation domain-containing protein</fullName>
    </recommendedName>
</protein>
<name>A0A1J4KE16_9EUKA</name>